<name>A0A5N6VH93_9EURO</name>
<dbReference type="Proteomes" id="UP000325433">
    <property type="component" value="Unassembled WGS sequence"/>
</dbReference>
<organism evidence="7 8">
    <name type="scientific">Aspergillus transmontanensis</name>
    <dbReference type="NCBI Taxonomy" id="1034304"/>
    <lineage>
        <taxon>Eukaryota</taxon>
        <taxon>Fungi</taxon>
        <taxon>Dikarya</taxon>
        <taxon>Ascomycota</taxon>
        <taxon>Pezizomycotina</taxon>
        <taxon>Eurotiomycetes</taxon>
        <taxon>Eurotiomycetidae</taxon>
        <taxon>Eurotiales</taxon>
        <taxon>Aspergillaceae</taxon>
        <taxon>Aspergillus</taxon>
        <taxon>Aspergillus subgen. Circumdati</taxon>
    </lineage>
</organism>
<evidence type="ECO:0000256" key="2">
    <source>
        <dbReference type="ARBA" id="ARBA00022692"/>
    </source>
</evidence>
<proteinExistence type="predicted"/>
<feature type="domain" description="Major facilitator superfamily (MFS) profile" evidence="6">
    <location>
        <begin position="1"/>
        <end position="110"/>
    </location>
</feature>
<keyword evidence="4 5" id="KW-0472">Membrane</keyword>
<evidence type="ECO:0000313" key="7">
    <source>
        <dbReference type="EMBL" id="KAE8307549.1"/>
    </source>
</evidence>
<evidence type="ECO:0000313" key="8">
    <source>
        <dbReference type="Proteomes" id="UP000325433"/>
    </source>
</evidence>
<evidence type="ECO:0000256" key="1">
    <source>
        <dbReference type="ARBA" id="ARBA00004141"/>
    </source>
</evidence>
<dbReference type="PROSITE" id="PS50850">
    <property type="entry name" value="MFS"/>
    <property type="match status" value="1"/>
</dbReference>
<dbReference type="InterPro" id="IPR011701">
    <property type="entry name" value="MFS"/>
</dbReference>
<keyword evidence="8" id="KW-1185">Reference proteome</keyword>
<keyword evidence="2 5" id="KW-0812">Transmembrane</keyword>
<evidence type="ECO:0000256" key="3">
    <source>
        <dbReference type="ARBA" id="ARBA00022989"/>
    </source>
</evidence>
<evidence type="ECO:0000259" key="6">
    <source>
        <dbReference type="PROSITE" id="PS50850"/>
    </source>
</evidence>
<feature type="transmembrane region" description="Helical" evidence="5">
    <location>
        <begin position="58"/>
        <end position="74"/>
    </location>
</feature>
<dbReference type="InterPro" id="IPR020846">
    <property type="entry name" value="MFS_dom"/>
</dbReference>
<dbReference type="EMBL" id="ML738404">
    <property type="protein sequence ID" value="KAE8307549.1"/>
    <property type="molecule type" value="Genomic_DNA"/>
</dbReference>
<gene>
    <name evidence="7" type="ORF">BDV41DRAFT_554476</name>
</gene>
<dbReference type="PANTHER" id="PTHR23502:SF151">
    <property type="entry name" value="MAJOR FACILITATOR SUPERFAMILY (MFS) PROFILE DOMAIN-CONTAINING PROTEIN"/>
    <property type="match status" value="1"/>
</dbReference>
<protein>
    <submittedName>
        <fullName evidence="7">Major facilitator superfamily domain-containing protein</fullName>
    </submittedName>
</protein>
<feature type="transmembrane region" description="Helical" evidence="5">
    <location>
        <begin position="80"/>
        <end position="104"/>
    </location>
</feature>
<keyword evidence="3 5" id="KW-1133">Transmembrane helix</keyword>
<dbReference type="AlphaFoldDB" id="A0A5N6VH93"/>
<dbReference type="Gene3D" id="1.20.1720.10">
    <property type="entry name" value="Multidrug resistance protein D"/>
    <property type="match status" value="1"/>
</dbReference>
<accession>A0A5N6VH93</accession>
<evidence type="ECO:0000256" key="4">
    <source>
        <dbReference type="ARBA" id="ARBA00023136"/>
    </source>
</evidence>
<dbReference type="InterPro" id="IPR036259">
    <property type="entry name" value="MFS_trans_sf"/>
</dbReference>
<dbReference type="GO" id="GO:0005886">
    <property type="term" value="C:plasma membrane"/>
    <property type="evidence" value="ECO:0007669"/>
    <property type="project" value="TreeGrafter"/>
</dbReference>
<dbReference type="SUPFAM" id="SSF103473">
    <property type="entry name" value="MFS general substrate transporter"/>
    <property type="match status" value="1"/>
</dbReference>
<reference evidence="8" key="1">
    <citation type="submission" date="2019-04" db="EMBL/GenBank/DDBJ databases">
        <title>Friends and foes A comparative genomics studyof 23 Aspergillus species from section Flavi.</title>
        <authorList>
            <consortium name="DOE Joint Genome Institute"/>
            <person name="Kjaerbolling I."/>
            <person name="Vesth T."/>
            <person name="Frisvad J.C."/>
            <person name="Nybo J.L."/>
            <person name="Theobald S."/>
            <person name="Kildgaard S."/>
            <person name="Isbrandt T."/>
            <person name="Kuo A."/>
            <person name="Sato A."/>
            <person name="Lyhne E.K."/>
            <person name="Kogle M.E."/>
            <person name="Wiebenga A."/>
            <person name="Kun R.S."/>
            <person name="Lubbers R.J."/>
            <person name="Makela M.R."/>
            <person name="Barry K."/>
            <person name="Chovatia M."/>
            <person name="Clum A."/>
            <person name="Daum C."/>
            <person name="Haridas S."/>
            <person name="He G."/>
            <person name="LaButti K."/>
            <person name="Lipzen A."/>
            <person name="Mondo S."/>
            <person name="Riley R."/>
            <person name="Salamov A."/>
            <person name="Simmons B.A."/>
            <person name="Magnuson J.K."/>
            <person name="Henrissat B."/>
            <person name="Mortensen U.H."/>
            <person name="Larsen T.O."/>
            <person name="Devries R.P."/>
            <person name="Grigoriev I.V."/>
            <person name="Machida M."/>
            <person name="Baker S.E."/>
            <person name="Andersen M.R."/>
        </authorList>
    </citation>
    <scope>NUCLEOTIDE SEQUENCE [LARGE SCALE GENOMIC DNA]</scope>
    <source>
        <strain evidence="8">CBS 130015</strain>
    </source>
</reference>
<evidence type="ECO:0000256" key="5">
    <source>
        <dbReference type="SAM" id="Phobius"/>
    </source>
</evidence>
<dbReference type="PANTHER" id="PTHR23502">
    <property type="entry name" value="MAJOR FACILITATOR SUPERFAMILY"/>
    <property type="match status" value="1"/>
</dbReference>
<feature type="transmembrane region" description="Helical" evidence="5">
    <location>
        <begin position="27"/>
        <end position="46"/>
    </location>
</feature>
<comment type="subcellular location">
    <subcellularLocation>
        <location evidence="1">Membrane</location>
        <topology evidence="1">Multi-pass membrane protein</topology>
    </subcellularLocation>
</comment>
<dbReference type="GO" id="GO:0022857">
    <property type="term" value="F:transmembrane transporter activity"/>
    <property type="evidence" value="ECO:0007669"/>
    <property type="project" value="InterPro"/>
</dbReference>
<sequence length="110" mass="11878">MISPVTATVYLPLLPTLRSQFSISSQAVNMTLTIYIMVQALSPAIFGPLSDLKGRRPVYLTLTIYALANLGMALNKHNYAVLLLLRALQSLGASTAFVISYGIVANMCSK</sequence>
<dbReference type="Pfam" id="PF07690">
    <property type="entry name" value="MFS_1"/>
    <property type="match status" value="1"/>
</dbReference>